<accession>A0AA88DZF7</accession>
<evidence type="ECO:0000313" key="1">
    <source>
        <dbReference type="EMBL" id="GMN61799.1"/>
    </source>
</evidence>
<dbReference type="Gramene" id="FCD_00020386-RA">
    <property type="protein sequence ID" value="FCD_00020386-RA:cds"/>
    <property type="gene ID" value="FCD_00020386"/>
</dbReference>
<comment type="caution">
    <text evidence="1">The sequence shown here is derived from an EMBL/GenBank/DDBJ whole genome shotgun (WGS) entry which is preliminary data.</text>
</comment>
<name>A0AA88DZF7_FICCA</name>
<gene>
    <name evidence="1" type="ORF">TIFTF001_030903</name>
</gene>
<organism evidence="1 2">
    <name type="scientific">Ficus carica</name>
    <name type="common">Common fig</name>
    <dbReference type="NCBI Taxonomy" id="3494"/>
    <lineage>
        <taxon>Eukaryota</taxon>
        <taxon>Viridiplantae</taxon>
        <taxon>Streptophyta</taxon>
        <taxon>Embryophyta</taxon>
        <taxon>Tracheophyta</taxon>
        <taxon>Spermatophyta</taxon>
        <taxon>Magnoliopsida</taxon>
        <taxon>eudicotyledons</taxon>
        <taxon>Gunneridae</taxon>
        <taxon>Pentapetalae</taxon>
        <taxon>rosids</taxon>
        <taxon>fabids</taxon>
        <taxon>Rosales</taxon>
        <taxon>Moraceae</taxon>
        <taxon>Ficeae</taxon>
        <taxon>Ficus</taxon>
    </lineage>
</organism>
<dbReference type="Proteomes" id="UP001187192">
    <property type="component" value="Unassembled WGS sequence"/>
</dbReference>
<evidence type="ECO:0000313" key="2">
    <source>
        <dbReference type="Proteomes" id="UP001187192"/>
    </source>
</evidence>
<keyword evidence="2" id="KW-1185">Reference proteome</keyword>
<protein>
    <submittedName>
        <fullName evidence="1">Uncharacterized protein</fullName>
    </submittedName>
</protein>
<sequence>MAMQKVQHRLYWDALEISADKVEDTAASAKMKKKSCSFEWVEHVGDIGNRSLVGEYGQSEIIESNAMHFSDDNDDEDDQGEMFDDLFYSCSSFVGAESLSSDDDCDSG</sequence>
<dbReference type="EMBL" id="BTGU01000117">
    <property type="protein sequence ID" value="GMN61799.1"/>
    <property type="molecule type" value="Genomic_DNA"/>
</dbReference>
<reference evidence="1" key="1">
    <citation type="submission" date="2023-07" db="EMBL/GenBank/DDBJ databases">
        <title>draft genome sequence of fig (Ficus carica).</title>
        <authorList>
            <person name="Takahashi T."/>
            <person name="Nishimura K."/>
        </authorList>
    </citation>
    <scope>NUCLEOTIDE SEQUENCE</scope>
</reference>
<dbReference type="AlphaFoldDB" id="A0AA88DZF7"/>
<proteinExistence type="predicted"/>